<keyword evidence="10" id="KW-1185">Reference proteome</keyword>
<evidence type="ECO:0000256" key="1">
    <source>
        <dbReference type="ARBA" id="ARBA00004141"/>
    </source>
</evidence>
<proteinExistence type="inferred from homology"/>
<comment type="caution">
    <text evidence="9">The sequence shown here is derived from an EMBL/GenBank/DDBJ whole genome shotgun (WGS) entry which is preliminary data.</text>
</comment>
<evidence type="ECO:0000256" key="5">
    <source>
        <dbReference type="ARBA" id="ARBA00023136"/>
    </source>
</evidence>
<gene>
    <name evidence="9" type="ORF">BC793_107162</name>
</gene>
<organism evidence="9 10">
    <name type="scientific">Actinoplanes xinjiangensis</name>
    <dbReference type="NCBI Taxonomy" id="512350"/>
    <lineage>
        <taxon>Bacteria</taxon>
        <taxon>Bacillati</taxon>
        <taxon>Actinomycetota</taxon>
        <taxon>Actinomycetes</taxon>
        <taxon>Micromonosporales</taxon>
        <taxon>Micromonosporaceae</taxon>
        <taxon>Actinoplanes</taxon>
    </lineage>
</organism>
<feature type="domain" description="EamA" evidence="8">
    <location>
        <begin position="2"/>
        <end position="134"/>
    </location>
</feature>
<feature type="transmembrane region" description="Helical" evidence="7">
    <location>
        <begin position="206"/>
        <end position="229"/>
    </location>
</feature>
<dbReference type="EMBL" id="QGGR01000007">
    <property type="protein sequence ID" value="PWK47552.1"/>
    <property type="molecule type" value="Genomic_DNA"/>
</dbReference>
<comment type="similarity">
    <text evidence="2">Belongs to the EamA transporter family.</text>
</comment>
<evidence type="ECO:0000313" key="10">
    <source>
        <dbReference type="Proteomes" id="UP000245697"/>
    </source>
</evidence>
<evidence type="ECO:0000256" key="4">
    <source>
        <dbReference type="ARBA" id="ARBA00022989"/>
    </source>
</evidence>
<keyword evidence="4 7" id="KW-1133">Transmembrane helix</keyword>
<feature type="transmembrane region" description="Helical" evidence="7">
    <location>
        <begin position="91"/>
        <end position="110"/>
    </location>
</feature>
<feature type="transmembrane region" description="Helical" evidence="7">
    <location>
        <begin position="58"/>
        <end position="79"/>
    </location>
</feature>
<feature type="domain" description="EamA" evidence="8">
    <location>
        <begin position="146"/>
        <end position="278"/>
    </location>
</feature>
<evidence type="ECO:0000259" key="8">
    <source>
        <dbReference type="Pfam" id="PF00892"/>
    </source>
</evidence>
<keyword evidence="5 7" id="KW-0472">Membrane</keyword>
<name>A0A316FHH3_9ACTN</name>
<dbReference type="Gene3D" id="1.10.3730.20">
    <property type="match status" value="1"/>
</dbReference>
<dbReference type="InterPro" id="IPR050638">
    <property type="entry name" value="AA-Vitamin_Transporters"/>
</dbReference>
<feature type="transmembrane region" description="Helical" evidence="7">
    <location>
        <begin position="145"/>
        <end position="163"/>
    </location>
</feature>
<evidence type="ECO:0000256" key="2">
    <source>
        <dbReference type="ARBA" id="ARBA00007362"/>
    </source>
</evidence>
<dbReference type="AlphaFoldDB" id="A0A316FHH3"/>
<dbReference type="RefSeq" id="WP_109593659.1">
    <property type="nucleotide sequence ID" value="NZ_BONA01000044.1"/>
</dbReference>
<dbReference type="Pfam" id="PF00892">
    <property type="entry name" value="EamA"/>
    <property type="match status" value="2"/>
</dbReference>
<feature type="region of interest" description="Disordered" evidence="6">
    <location>
        <begin position="296"/>
        <end position="331"/>
    </location>
</feature>
<dbReference type="SUPFAM" id="SSF103481">
    <property type="entry name" value="Multidrug resistance efflux transporter EmrE"/>
    <property type="match status" value="2"/>
</dbReference>
<dbReference type="PANTHER" id="PTHR32322:SF2">
    <property type="entry name" value="EAMA DOMAIN-CONTAINING PROTEIN"/>
    <property type="match status" value="1"/>
</dbReference>
<dbReference type="OrthoDB" id="6119273at2"/>
<evidence type="ECO:0000313" key="9">
    <source>
        <dbReference type="EMBL" id="PWK47552.1"/>
    </source>
</evidence>
<evidence type="ECO:0000256" key="7">
    <source>
        <dbReference type="SAM" id="Phobius"/>
    </source>
</evidence>
<dbReference type="InterPro" id="IPR000620">
    <property type="entry name" value="EamA_dom"/>
</dbReference>
<feature type="transmembrane region" description="Helical" evidence="7">
    <location>
        <begin position="175"/>
        <end position="194"/>
    </location>
</feature>
<sequence length="331" mass="33510">MGPLLCLLSAAGFGAMSIFGKFAYDAGVSPSALLLVRFALAALILAGFLAIRPAPRIGARIVVTALALGAVGFATQATLFFEALRVMDASLLSLILYTYPLMVTVAAVLLRRDRMTRNRATALTVASAGTLLVLLGAGTGTIDPVGAALGFGAALTYTVYILVSDRVLRSASPVLLSTLVMTGAAVALAGKSVVTGGVDLGFGAVGWFWVACIAVVSTVLASLTFFAGLRRTGPSTAAILSTVEPVVTTALAAVTLGEFLTPAQLAGGVLVLASVAVVQLRPRRSTVPSRTAIPAPAAIPAADPAPTPTSVVNRRATPDLANPAGSPVDSR</sequence>
<dbReference type="PANTHER" id="PTHR32322">
    <property type="entry name" value="INNER MEMBRANE TRANSPORTER"/>
    <property type="match status" value="1"/>
</dbReference>
<comment type="subcellular location">
    <subcellularLocation>
        <location evidence="1">Membrane</location>
        <topology evidence="1">Multi-pass membrane protein</topology>
    </subcellularLocation>
</comment>
<dbReference type="GO" id="GO:0016020">
    <property type="term" value="C:membrane"/>
    <property type="evidence" value="ECO:0007669"/>
    <property type="project" value="UniProtKB-SubCell"/>
</dbReference>
<feature type="transmembrane region" description="Helical" evidence="7">
    <location>
        <begin position="122"/>
        <end position="139"/>
    </location>
</feature>
<keyword evidence="3 7" id="KW-0812">Transmembrane</keyword>
<accession>A0A316FHH3</accession>
<evidence type="ECO:0000256" key="3">
    <source>
        <dbReference type="ARBA" id="ARBA00022692"/>
    </source>
</evidence>
<dbReference type="InterPro" id="IPR037185">
    <property type="entry name" value="EmrE-like"/>
</dbReference>
<feature type="transmembrane region" description="Helical" evidence="7">
    <location>
        <begin position="33"/>
        <end position="51"/>
    </location>
</feature>
<evidence type="ECO:0000256" key="6">
    <source>
        <dbReference type="SAM" id="MobiDB-lite"/>
    </source>
</evidence>
<protein>
    <submittedName>
        <fullName evidence="9">Threonine/homoserine efflux transporter RhtA</fullName>
    </submittedName>
</protein>
<dbReference type="Proteomes" id="UP000245697">
    <property type="component" value="Unassembled WGS sequence"/>
</dbReference>
<reference evidence="9 10" key="1">
    <citation type="submission" date="2018-05" db="EMBL/GenBank/DDBJ databases">
        <title>Genomic Encyclopedia of Archaeal and Bacterial Type Strains, Phase II (KMG-II): from individual species to whole genera.</title>
        <authorList>
            <person name="Goeker M."/>
        </authorList>
    </citation>
    <scope>NUCLEOTIDE SEQUENCE [LARGE SCALE GENOMIC DNA]</scope>
    <source>
        <strain evidence="9 10">DSM 45184</strain>
    </source>
</reference>